<protein>
    <submittedName>
        <fullName evidence="3">PEP-CTERM sorting domain-containing protein</fullName>
    </submittedName>
</protein>
<evidence type="ECO:0000256" key="1">
    <source>
        <dbReference type="SAM" id="SignalP"/>
    </source>
</evidence>
<feature type="domain" description="Ice-binding protein C-terminal" evidence="2">
    <location>
        <begin position="207"/>
        <end position="231"/>
    </location>
</feature>
<organism evidence="3 4">
    <name type="scientific">[Empedobacter] haloabium</name>
    <dbReference type="NCBI Taxonomy" id="592317"/>
    <lineage>
        <taxon>Bacteria</taxon>
        <taxon>Pseudomonadati</taxon>
        <taxon>Pseudomonadota</taxon>
        <taxon>Betaproteobacteria</taxon>
        <taxon>Burkholderiales</taxon>
        <taxon>Oxalobacteraceae</taxon>
        <taxon>Telluria group</taxon>
        <taxon>Telluria group incertae sedis</taxon>
    </lineage>
</organism>
<accession>A0ABZ1UQA7</accession>
<reference evidence="3 4" key="1">
    <citation type="journal article" date="2019" name="Int. J. Syst. Evol. Microbiol.">
        <title>The Draft Whole-Genome Sequence of the Antibiotic Producer Empedobacter haloabium ATCC 31962 Provides Indications for Its Taxonomic Reclassification.</title>
        <authorList>
            <person name="Miess H."/>
            <person name="Arlt P."/>
            <person name="Apel A.K."/>
            <person name="Weber T."/>
            <person name="Nieselt K."/>
            <person name="Hanssen F."/>
            <person name="Czemmel S."/>
            <person name="Nahnsen S."/>
            <person name="Gross H."/>
        </authorList>
    </citation>
    <scope>NUCLEOTIDE SEQUENCE [LARGE SCALE GENOMIC DNA]</scope>
    <source>
        <strain evidence="3 4">ATCC 31962</strain>
    </source>
</reference>
<evidence type="ECO:0000313" key="4">
    <source>
        <dbReference type="Proteomes" id="UP000321323"/>
    </source>
</evidence>
<dbReference type="InterPro" id="IPR013424">
    <property type="entry name" value="Ice-binding_C"/>
</dbReference>
<sequence length="231" mass="24572">MKAVLQAAVLGAVALAASAQAEVRTYEYTAVVARINEFELETGRNEWLNVTTLPGFAITLGDTVHGRFSIDTDTGLAYSEPFGDGVIADYADFTNRNRISIGFDRSGHEFAALGPRYTNLSITDQPVGSGDDVLHLSQGTYGPGPRESIAIDLTDISGSALSAPVIPASIAAFGQQTFMWHYDTGVGAGYTQVIVNGGFTSLHEVSAVPEPGTYAMLLAGLGLLGWQRRRR</sequence>
<keyword evidence="4" id="KW-1185">Reference proteome</keyword>
<feature type="signal peptide" evidence="1">
    <location>
        <begin position="1"/>
        <end position="21"/>
    </location>
</feature>
<proteinExistence type="predicted"/>
<name>A0ABZ1UQA7_9BURK</name>
<keyword evidence="1" id="KW-0732">Signal</keyword>
<feature type="chain" id="PRO_5046409757" evidence="1">
    <location>
        <begin position="22"/>
        <end position="231"/>
    </location>
</feature>
<dbReference type="EMBL" id="CP136508">
    <property type="protein sequence ID" value="WUR14221.1"/>
    <property type="molecule type" value="Genomic_DNA"/>
</dbReference>
<gene>
    <name evidence="3" type="ORF">E7V67_003730</name>
</gene>
<dbReference type="NCBIfam" id="TIGR02595">
    <property type="entry name" value="PEP_CTERM"/>
    <property type="match status" value="1"/>
</dbReference>
<evidence type="ECO:0000313" key="3">
    <source>
        <dbReference type="EMBL" id="WUR14221.1"/>
    </source>
</evidence>
<dbReference type="Pfam" id="PF07589">
    <property type="entry name" value="PEP-CTERM"/>
    <property type="match status" value="1"/>
</dbReference>
<dbReference type="Proteomes" id="UP000321323">
    <property type="component" value="Chromosome"/>
</dbReference>
<evidence type="ECO:0000259" key="2">
    <source>
        <dbReference type="Pfam" id="PF07589"/>
    </source>
</evidence>